<proteinExistence type="predicted"/>
<keyword evidence="3" id="KW-0808">Transferase</keyword>
<dbReference type="PANTHER" id="PTHR12526:SF638">
    <property type="entry name" value="SPORE COAT PROTEIN SA"/>
    <property type="match status" value="1"/>
</dbReference>
<dbReference type="InterPro" id="IPR001296">
    <property type="entry name" value="Glyco_trans_1"/>
</dbReference>
<dbReference type="SUPFAM" id="SSF53756">
    <property type="entry name" value="UDP-Glycosyltransferase/glycogen phosphorylase"/>
    <property type="match status" value="1"/>
</dbReference>
<protein>
    <submittedName>
        <fullName evidence="3">Glycosyl transferases group 1</fullName>
    </submittedName>
</protein>
<dbReference type="Pfam" id="PF00534">
    <property type="entry name" value="Glycos_transf_1"/>
    <property type="match status" value="1"/>
</dbReference>
<dbReference type="EMBL" id="FQ032813">
    <property type="protein sequence ID" value="CBL87235.1"/>
    <property type="molecule type" value="Genomic_DNA"/>
</dbReference>
<dbReference type="CDD" id="cd03808">
    <property type="entry name" value="GT4_CapM-like"/>
    <property type="match status" value="1"/>
</dbReference>
<evidence type="ECO:0000313" key="3">
    <source>
        <dbReference type="EMBL" id="CBL87235.1"/>
    </source>
</evidence>
<feature type="domain" description="Glycosyltransferase subfamily 4-like N-terminal" evidence="2">
    <location>
        <begin position="2"/>
        <end position="147"/>
    </location>
</feature>
<organism evidence="3">
    <name type="scientific">uncultured Sphingobacteriia bacterium</name>
    <dbReference type="NCBI Taxonomy" id="246143"/>
    <lineage>
        <taxon>Bacteria</taxon>
        <taxon>Pseudomonadati</taxon>
        <taxon>Bacteroidota</taxon>
        <taxon>Sphingobacteriia</taxon>
        <taxon>environmental samples</taxon>
    </lineage>
</organism>
<dbReference type="GO" id="GO:0016757">
    <property type="term" value="F:glycosyltransferase activity"/>
    <property type="evidence" value="ECO:0007669"/>
    <property type="project" value="InterPro"/>
</dbReference>
<dbReference type="Pfam" id="PF13477">
    <property type="entry name" value="Glyco_trans_4_2"/>
    <property type="match status" value="1"/>
</dbReference>
<sequence>MKIAVFANSDWNLYNYRQALIKTLLQGGFKVVAMAPGNTYKKNIEDLGCSFIQVNNISRRSMNPLKDFRLIWELSRIYKEEKIDLVLCFTIKPNIYGALGTLFSSTKVISTITGLGYSFLKGGLISFISYVLYKLAFKISDRVVFQNSDDLELFTDLRIVDKDKTKLIRGSGIDVEYFNKSSKNVSDNFELLFVGRLLFDKGVVELLEAFSKVLISNSKLVLTLVGGIDQGNPASIGEDVIRKYESENICFVGHQSNVKNYIEISDAVVLPSYREGLPRVLLEAMSMSKPIIATNVAGCREVVRHNGNGYLVEPQNPKSLEEAIVKLVRLDEEERGKMGKIGRDMVEVYFSDEIVTTSFLDLIEEIV</sequence>
<dbReference type="InterPro" id="IPR028098">
    <property type="entry name" value="Glyco_trans_4-like_N"/>
</dbReference>
<reference evidence="3" key="2">
    <citation type="journal article" date="2012" name="Environ. Microbiol.">
        <title>Genomic content of uncultured Bacteroidetes from contrasting oceanic provinces in the North Atlantic Ocean.</title>
        <authorList>
            <person name="Gomez-Pereira P.R."/>
            <person name="Schuler M."/>
            <person name="Fuchs B.M."/>
            <person name="Bennke C."/>
            <person name="Teeling H."/>
            <person name="Waldmann J."/>
            <person name="Richter M."/>
            <person name="Barbe V."/>
            <person name="Bataille E."/>
            <person name="Glockner F.O."/>
            <person name="Amann R."/>
        </authorList>
    </citation>
    <scope>NUCLEOTIDE SEQUENCE</scope>
</reference>
<name>F4MM72_9BACT</name>
<evidence type="ECO:0000259" key="1">
    <source>
        <dbReference type="Pfam" id="PF00534"/>
    </source>
</evidence>
<feature type="domain" description="Glycosyl transferase family 1" evidence="1">
    <location>
        <begin position="180"/>
        <end position="344"/>
    </location>
</feature>
<reference evidence="3" key="1">
    <citation type="submission" date="2010-05" db="EMBL/GenBank/DDBJ databases">
        <authorList>
            <person name="Genoscope - CEA"/>
        </authorList>
    </citation>
    <scope>NUCLEOTIDE SEQUENCE</scope>
</reference>
<dbReference type="AlphaFoldDB" id="F4MM72"/>
<dbReference type="PANTHER" id="PTHR12526">
    <property type="entry name" value="GLYCOSYLTRANSFERASE"/>
    <property type="match status" value="1"/>
</dbReference>
<accession>F4MM72</accession>
<evidence type="ECO:0000259" key="2">
    <source>
        <dbReference type="Pfam" id="PF13477"/>
    </source>
</evidence>
<gene>
    <name evidence="3" type="ORF">S3_892_0027</name>
</gene>
<dbReference type="Gene3D" id="3.40.50.2000">
    <property type="entry name" value="Glycogen Phosphorylase B"/>
    <property type="match status" value="2"/>
</dbReference>